<comment type="cofactor">
    <cofactor evidence="1">
        <name>Zn(2+)</name>
        <dbReference type="ChEBI" id="CHEBI:29105"/>
    </cofactor>
</comment>
<keyword evidence="10" id="KW-1185">Reference proteome</keyword>
<dbReference type="GO" id="GO:0005615">
    <property type="term" value="C:extracellular space"/>
    <property type="evidence" value="ECO:0007669"/>
    <property type="project" value="TreeGrafter"/>
</dbReference>
<feature type="chain" id="PRO_5037387310" evidence="7">
    <location>
        <begin position="20"/>
        <end position="854"/>
    </location>
</feature>
<dbReference type="AlphaFoldDB" id="A0A916YJ54"/>
<dbReference type="PANTHER" id="PTHR11705">
    <property type="entry name" value="PROTEASE FAMILY M14 CARBOXYPEPTIDASE A,B"/>
    <property type="match status" value="1"/>
</dbReference>
<reference evidence="9" key="1">
    <citation type="journal article" date="2014" name="Int. J. Syst. Evol. Microbiol.">
        <title>Complete genome sequence of Corynebacterium casei LMG S-19264T (=DSM 44701T), isolated from a smear-ripened cheese.</title>
        <authorList>
            <consortium name="US DOE Joint Genome Institute (JGI-PGF)"/>
            <person name="Walter F."/>
            <person name="Albersmeier A."/>
            <person name="Kalinowski J."/>
            <person name="Ruckert C."/>
        </authorList>
    </citation>
    <scope>NUCLEOTIDE SEQUENCE</scope>
    <source>
        <strain evidence="9">CGMCC 1.15958</strain>
    </source>
</reference>
<dbReference type="PANTHER" id="PTHR11705:SF143">
    <property type="entry name" value="SLL0236 PROTEIN"/>
    <property type="match status" value="1"/>
</dbReference>
<name>A0A916YJ54_9BACT</name>
<evidence type="ECO:0000256" key="4">
    <source>
        <dbReference type="ARBA" id="ARBA00022801"/>
    </source>
</evidence>
<feature type="signal peptide" evidence="7">
    <location>
        <begin position="1"/>
        <end position="19"/>
    </location>
</feature>
<dbReference type="CDD" id="cd06238">
    <property type="entry name" value="M14-like"/>
    <property type="match status" value="1"/>
</dbReference>
<dbReference type="RefSeq" id="WP_188764876.1">
    <property type="nucleotide sequence ID" value="NZ_BMKK01000002.1"/>
</dbReference>
<dbReference type="SUPFAM" id="SSF52317">
    <property type="entry name" value="Class I glutamine amidotransferase-like"/>
    <property type="match status" value="1"/>
</dbReference>
<evidence type="ECO:0000256" key="1">
    <source>
        <dbReference type="ARBA" id="ARBA00001947"/>
    </source>
</evidence>
<dbReference type="SMART" id="SM00631">
    <property type="entry name" value="Zn_pept"/>
    <property type="match status" value="1"/>
</dbReference>
<dbReference type="GO" id="GO:0008270">
    <property type="term" value="F:zinc ion binding"/>
    <property type="evidence" value="ECO:0007669"/>
    <property type="project" value="InterPro"/>
</dbReference>
<keyword evidence="5" id="KW-0862">Zinc</keyword>
<proteinExistence type="inferred from homology"/>
<evidence type="ECO:0000259" key="8">
    <source>
        <dbReference type="SMART" id="SM00631"/>
    </source>
</evidence>
<dbReference type="Pfam" id="PF00246">
    <property type="entry name" value="Peptidase_M14"/>
    <property type="match status" value="1"/>
</dbReference>
<dbReference type="Proteomes" id="UP000609064">
    <property type="component" value="Unassembled WGS sequence"/>
</dbReference>
<evidence type="ECO:0000256" key="3">
    <source>
        <dbReference type="ARBA" id="ARBA00022670"/>
    </source>
</evidence>
<dbReference type="InterPro" id="IPR029062">
    <property type="entry name" value="Class_I_gatase-like"/>
</dbReference>
<comment type="caution">
    <text evidence="9">The sequence shown here is derived from an EMBL/GenBank/DDBJ whole genome shotgun (WGS) entry which is preliminary data.</text>
</comment>
<dbReference type="InterPro" id="IPR000834">
    <property type="entry name" value="Peptidase_M14"/>
</dbReference>
<accession>A0A916YJ54</accession>
<dbReference type="GO" id="GO:0004181">
    <property type="term" value="F:metallocarboxypeptidase activity"/>
    <property type="evidence" value="ECO:0007669"/>
    <property type="project" value="InterPro"/>
</dbReference>
<evidence type="ECO:0000256" key="2">
    <source>
        <dbReference type="ARBA" id="ARBA00005988"/>
    </source>
</evidence>
<evidence type="ECO:0000313" key="10">
    <source>
        <dbReference type="Proteomes" id="UP000609064"/>
    </source>
</evidence>
<feature type="domain" description="Peptidase M14" evidence="8">
    <location>
        <begin position="49"/>
        <end position="364"/>
    </location>
</feature>
<keyword evidence="6" id="KW-0482">Metalloprotease</keyword>
<evidence type="ECO:0000256" key="5">
    <source>
        <dbReference type="ARBA" id="ARBA00022833"/>
    </source>
</evidence>
<evidence type="ECO:0000256" key="6">
    <source>
        <dbReference type="ARBA" id="ARBA00023049"/>
    </source>
</evidence>
<dbReference type="SUPFAM" id="SSF53187">
    <property type="entry name" value="Zn-dependent exopeptidases"/>
    <property type="match status" value="1"/>
</dbReference>
<dbReference type="Gene3D" id="3.40.630.10">
    <property type="entry name" value="Zn peptidases"/>
    <property type="match status" value="1"/>
</dbReference>
<gene>
    <name evidence="9" type="ORF">GCM10011514_09290</name>
</gene>
<dbReference type="EMBL" id="BMKK01000002">
    <property type="protein sequence ID" value="GGD47436.1"/>
    <property type="molecule type" value="Genomic_DNA"/>
</dbReference>
<keyword evidence="4" id="KW-0378">Hydrolase</keyword>
<reference evidence="9" key="2">
    <citation type="submission" date="2020-09" db="EMBL/GenBank/DDBJ databases">
        <authorList>
            <person name="Sun Q."/>
            <person name="Zhou Y."/>
        </authorList>
    </citation>
    <scope>NUCLEOTIDE SEQUENCE</scope>
    <source>
        <strain evidence="9">CGMCC 1.15958</strain>
    </source>
</reference>
<evidence type="ECO:0000313" key="9">
    <source>
        <dbReference type="EMBL" id="GGD47436.1"/>
    </source>
</evidence>
<comment type="similarity">
    <text evidence="2">Belongs to the peptidase M14 family.</text>
</comment>
<protein>
    <submittedName>
        <fullName evidence="9">Peptidase M14</fullName>
    </submittedName>
</protein>
<keyword evidence="7" id="KW-0732">Signal</keyword>
<sequence>MKKLLTFVYCLGISAISFAQNDYFFPKKQLNSAIPTPEQFFGYGIGSHHTRHDKLVEYMRELDRVSDRVTVQKIGETNEHREQIIVTISTPDNIKRLEEIRKEHLTITDPSKPMPDTKKAPAIIWLGYNVHGNEPSGGEASILTAYYLTATEDPEALGWLKDAVILMEPVINPDGRDRHTHWANMHKGDPMVADANDREHNEVWPGGRTNHYWFDLNRDWYLAVNVESRNRLAFYHQWLPNVVTDFHEMGTNASHFFEPTKENAENPLVPKYVYKELNGRFAKYFEQAMNEIGSLYYTKESFDNFYPGYGSSYPDLEGGLGLLFEQASSRGHVQESQNGDLTFGFTVRNQLVNALATVRASLVEKENLLKHQRNFFSETIAQGQKFATKAYIIGDANDQSRNRAFWDLLLQHNIEFYHLAGDVTENGSTFKKGKAVVIPSAQQQFLMVRSIFDRPTTFADSLFYDASAWNLALAYGLPHAELKGAFQKGEHITKTDLKPTPTPFTKSNYAYLIEWTDYYAPKALNQLLDNQILTKTSFKKFGIGGKEYGYGTLLVSVQKQKITSDELYQKLKQISQNTGVTIEPVSTGFSTSGIDLGSNSFQTVKKPQAMMLVGGGVTSSEAGEVWHLLDTKIGMPITKVEVYNFARLNINRYNTIVLVGGNYAVLDKPAIQKLKAWVANGGTLITLKTGTEWAIKQEIVKEKLREIKPDSSRNKARINYEDLQASEGAKQTGGAIFEAELDITSPIGFGFTGKKLAIYRNNNTILELSTGAANSVLVYTQNPRITGYVHQESLKRIANSAAINISYEGNGRAILFSDDPNFRGTWFGTNKLFLNALFFGSNISSGGQFGAEEE</sequence>
<evidence type="ECO:0000256" key="7">
    <source>
        <dbReference type="SAM" id="SignalP"/>
    </source>
</evidence>
<keyword evidence="3" id="KW-0645">Protease</keyword>
<organism evidence="9 10">
    <name type="scientific">Emticicia aquatilis</name>
    <dbReference type="NCBI Taxonomy" id="1537369"/>
    <lineage>
        <taxon>Bacteria</taxon>
        <taxon>Pseudomonadati</taxon>
        <taxon>Bacteroidota</taxon>
        <taxon>Cytophagia</taxon>
        <taxon>Cytophagales</taxon>
        <taxon>Leadbetterellaceae</taxon>
        <taxon>Emticicia</taxon>
    </lineage>
</organism>
<dbReference type="GO" id="GO:0006508">
    <property type="term" value="P:proteolysis"/>
    <property type="evidence" value="ECO:0007669"/>
    <property type="project" value="UniProtKB-KW"/>
</dbReference>